<dbReference type="SUPFAM" id="SSF56349">
    <property type="entry name" value="DNA breaking-rejoining enzymes"/>
    <property type="match status" value="1"/>
</dbReference>
<dbReference type="InterPro" id="IPR011010">
    <property type="entry name" value="DNA_brk_join_enz"/>
</dbReference>
<evidence type="ECO:0000259" key="7">
    <source>
        <dbReference type="PROSITE" id="PS51900"/>
    </source>
</evidence>
<dbReference type="GO" id="GO:0003677">
    <property type="term" value="F:DNA binding"/>
    <property type="evidence" value="ECO:0007669"/>
    <property type="project" value="UniProtKB-UniRule"/>
</dbReference>
<feature type="domain" description="Tyr recombinase" evidence="6">
    <location>
        <begin position="218"/>
        <end position="411"/>
    </location>
</feature>
<comment type="caution">
    <text evidence="8">The sequence shown here is derived from an EMBL/GenBank/DDBJ whole genome shotgun (WGS) entry which is preliminary data.</text>
</comment>
<dbReference type="InterPro" id="IPR025269">
    <property type="entry name" value="SAM-like_dom"/>
</dbReference>
<dbReference type="PANTHER" id="PTHR30349:SF64">
    <property type="entry name" value="PROPHAGE INTEGRASE INTD-RELATED"/>
    <property type="match status" value="1"/>
</dbReference>
<dbReference type="RefSeq" id="WP_187066355.1">
    <property type="nucleotide sequence ID" value="NZ_JACRVF010000001.1"/>
</dbReference>
<keyword evidence="9" id="KW-1185">Reference proteome</keyword>
<dbReference type="InterPro" id="IPR010998">
    <property type="entry name" value="Integrase_recombinase_N"/>
</dbReference>
<evidence type="ECO:0000256" key="4">
    <source>
        <dbReference type="ARBA" id="ARBA00023172"/>
    </source>
</evidence>
<dbReference type="Pfam" id="PF13102">
    <property type="entry name" value="Phage_int_SAM_5"/>
    <property type="match status" value="1"/>
</dbReference>
<evidence type="ECO:0000259" key="6">
    <source>
        <dbReference type="PROSITE" id="PS51898"/>
    </source>
</evidence>
<dbReference type="InterPro" id="IPR050090">
    <property type="entry name" value="Tyrosine_recombinase_XerCD"/>
</dbReference>
<evidence type="ECO:0000313" key="9">
    <source>
        <dbReference type="Proteomes" id="UP000603640"/>
    </source>
</evidence>
<dbReference type="InterPro" id="IPR044068">
    <property type="entry name" value="CB"/>
</dbReference>
<dbReference type="EMBL" id="JACRVF010000001">
    <property type="protein sequence ID" value="MBC5992409.1"/>
    <property type="molecule type" value="Genomic_DNA"/>
</dbReference>
<dbReference type="GO" id="GO:0015074">
    <property type="term" value="P:DNA integration"/>
    <property type="evidence" value="ECO:0007669"/>
    <property type="project" value="UniProtKB-KW"/>
</dbReference>
<dbReference type="GO" id="GO:0006310">
    <property type="term" value="P:DNA recombination"/>
    <property type="evidence" value="ECO:0007669"/>
    <property type="project" value="UniProtKB-KW"/>
</dbReference>
<dbReference type="PANTHER" id="PTHR30349">
    <property type="entry name" value="PHAGE INTEGRASE-RELATED"/>
    <property type="match status" value="1"/>
</dbReference>
<dbReference type="Gene3D" id="1.10.150.130">
    <property type="match status" value="1"/>
</dbReference>
<organism evidence="8 9">
    <name type="scientific">Pontibacter cellulosilyticus</name>
    <dbReference type="NCBI Taxonomy" id="1720253"/>
    <lineage>
        <taxon>Bacteria</taxon>
        <taxon>Pseudomonadati</taxon>
        <taxon>Bacteroidota</taxon>
        <taxon>Cytophagia</taxon>
        <taxon>Cytophagales</taxon>
        <taxon>Hymenobacteraceae</taxon>
        <taxon>Pontibacter</taxon>
    </lineage>
</organism>
<keyword evidence="4" id="KW-0233">DNA recombination</keyword>
<protein>
    <submittedName>
        <fullName evidence="8">Site-specific integrase</fullName>
    </submittedName>
</protein>
<name>A0A923SI41_9BACT</name>
<evidence type="ECO:0000256" key="3">
    <source>
        <dbReference type="ARBA" id="ARBA00023125"/>
    </source>
</evidence>
<dbReference type="PROSITE" id="PS51900">
    <property type="entry name" value="CB"/>
    <property type="match status" value="1"/>
</dbReference>
<sequence length="424" mass="48439">MKKAITSIILDKRRPLKDGTYPVKLRVTYQRQQKYYPVPCSITEEYSLPANYSFTEEEFQKAQMLKPRGMYKDIQTDLQAFEGLAADIVKTLQHFSFEAFEKQLYNTSAGEDVFAAFDRMVGQLEMESRLGTADSYRCAANSIRAFAGKKALPFSAVTPDFLKGYEAWMLANGKSLTTVGIYLRPLRAVFNEAIATGDLKQELYPFGKRKYVIPAGQNVKKALSLDDIEKIYNYKPTTDSESKFKELWMFTYLCNGINVKDIAHLRYSNIDVDKIVFIRAKTQRTSRQNLKPVVAMLTPELEEIIDRWGNKPKTQASYVFPLLSEGLTPEQERQKIKQATKNINKYIDRIAKAVGIEKDVTTYTARHSFSTVLKRAGVSMAEISEALGHKDLKTTESYLDSFEDDVKRRHSGMLTAFKKKKLNE</sequence>
<dbReference type="Proteomes" id="UP000603640">
    <property type="component" value="Unassembled WGS sequence"/>
</dbReference>
<dbReference type="CDD" id="cd01185">
    <property type="entry name" value="INTN1_C_like"/>
    <property type="match status" value="1"/>
</dbReference>
<keyword evidence="2" id="KW-0229">DNA integration</keyword>
<keyword evidence="3 5" id="KW-0238">DNA-binding</keyword>
<dbReference type="InterPro" id="IPR035386">
    <property type="entry name" value="Arm-DNA-bind_5"/>
</dbReference>
<evidence type="ECO:0000256" key="5">
    <source>
        <dbReference type="PROSITE-ProRule" id="PRU01248"/>
    </source>
</evidence>
<evidence type="ECO:0000256" key="2">
    <source>
        <dbReference type="ARBA" id="ARBA00022908"/>
    </source>
</evidence>
<comment type="similarity">
    <text evidence="1">Belongs to the 'phage' integrase family.</text>
</comment>
<evidence type="ECO:0000313" key="8">
    <source>
        <dbReference type="EMBL" id="MBC5992409.1"/>
    </source>
</evidence>
<evidence type="ECO:0000256" key="1">
    <source>
        <dbReference type="ARBA" id="ARBA00008857"/>
    </source>
</evidence>
<dbReference type="InterPro" id="IPR002104">
    <property type="entry name" value="Integrase_catalytic"/>
</dbReference>
<dbReference type="AlphaFoldDB" id="A0A923SI41"/>
<feature type="domain" description="Core-binding (CB)" evidence="7">
    <location>
        <begin position="108"/>
        <end position="194"/>
    </location>
</feature>
<reference evidence="8" key="1">
    <citation type="submission" date="2020-08" db="EMBL/GenBank/DDBJ databases">
        <title>Pontibacter sp. SD6 16S ribosomal RNA gene Genome sequencing and assembly.</title>
        <authorList>
            <person name="Kang M."/>
        </authorList>
    </citation>
    <scope>NUCLEOTIDE SEQUENCE</scope>
    <source>
        <strain evidence="8">SD6</strain>
    </source>
</reference>
<dbReference type="PROSITE" id="PS51898">
    <property type="entry name" value="TYR_RECOMBINASE"/>
    <property type="match status" value="1"/>
</dbReference>
<dbReference type="Pfam" id="PF17293">
    <property type="entry name" value="Arm-DNA-bind_5"/>
    <property type="match status" value="1"/>
</dbReference>
<proteinExistence type="inferred from homology"/>
<gene>
    <name evidence="8" type="ORF">H8S84_06115</name>
</gene>
<dbReference type="InterPro" id="IPR013762">
    <property type="entry name" value="Integrase-like_cat_sf"/>
</dbReference>
<dbReference type="Gene3D" id="1.10.443.10">
    <property type="entry name" value="Intergrase catalytic core"/>
    <property type="match status" value="1"/>
</dbReference>
<accession>A0A923SI41</accession>
<dbReference type="Pfam" id="PF00589">
    <property type="entry name" value="Phage_integrase"/>
    <property type="match status" value="1"/>
</dbReference>